<dbReference type="PANTHER" id="PTHR23135">
    <property type="entry name" value="MUR LIGASE FAMILY MEMBER"/>
    <property type="match status" value="1"/>
</dbReference>
<protein>
    <submittedName>
        <fullName evidence="3">UDP-N-acetylmuramyl tripeptide synthase</fullName>
    </submittedName>
</protein>
<dbReference type="OrthoDB" id="9800958at2"/>
<comment type="pathway">
    <text evidence="1">Cell wall biogenesis; peptidoglycan biosynthesis.</text>
</comment>
<sequence length="354" mass="40601">MKTIGMIGTHGKTSILYILEHILFYGERNVASLGDLGLRMNKNKLPNDIAWMEAIEEMKKNDVEFLLVEIHDNTMFFDMAFDCVILSAMDKSKNKDVLEGYKRLICNAKSVLLNADSKGSLELIKGISNLYVITYGLNSKSTVTASTIYVSEGRIEYNYYLQRGVLSAGSKEIMIQEMPIVCNLLGYQNIYNTIAVITTALLFDINIEESVKALTCIEPIQNRLELRKYKDITFVFDMAKDNRSIKMLFETFQYIYYEHLHIVISMENLEGILSGALEEFLEDFSYIRNSNIYAVGKRKKILDNAKKDILVDALVRNHIDFQYYSDVKQFIGKDALRNGEDSLIVCIGFHHRLF</sequence>
<dbReference type="Gene3D" id="3.40.1190.10">
    <property type="entry name" value="Mur-like, catalytic domain"/>
    <property type="match status" value="1"/>
</dbReference>
<dbReference type="RefSeq" id="WP_113920724.1">
    <property type="nucleotide sequence ID" value="NZ_QNRX01000009.1"/>
</dbReference>
<dbReference type="AlphaFoldDB" id="A0A366I5V7"/>
<dbReference type="InterPro" id="IPR013221">
    <property type="entry name" value="Mur_ligase_cen"/>
</dbReference>
<feature type="domain" description="Mur ligase central" evidence="2">
    <location>
        <begin position="8"/>
        <end position="199"/>
    </location>
</feature>
<gene>
    <name evidence="3" type="ORF">DES36_10970</name>
</gene>
<dbReference type="GO" id="GO:0016881">
    <property type="term" value="F:acid-amino acid ligase activity"/>
    <property type="evidence" value="ECO:0007669"/>
    <property type="project" value="InterPro"/>
</dbReference>
<evidence type="ECO:0000259" key="2">
    <source>
        <dbReference type="Pfam" id="PF08245"/>
    </source>
</evidence>
<dbReference type="InterPro" id="IPR036565">
    <property type="entry name" value="Mur-like_cat_sf"/>
</dbReference>
<comment type="caution">
    <text evidence="3">The sequence shown here is derived from an EMBL/GenBank/DDBJ whole genome shotgun (WGS) entry which is preliminary data.</text>
</comment>
<evidence type="ECO:0000313" key="3">
    <source>
        <dbReference type="EMBL" id="RBP63852.1"/>
    </source>
</evidence>
<dbReference type="InterPro" id="IPR036615">
    <property type="entry name" value="Mur_ligase_C_dom_sf"/>
</dbReference>
<dbReference type="PANTHER" id="PTHR23135:SF4">
    <property type="entry name" value="UDP-N-ACETYLMURAMOYL-L-ALANYL-D-GLUTAMATE--2,6-DIAMINOPIMELATE LIGASE MURE HOMOLOG, CHLOROPLASTIC"/>
    <property type="match status" value="1"/>
</dbReference>
<accession>A0A366I5V7</accession>
<organism evidence="3 4">
    <name type="scientific">Alkalibaculum bacchi</name>
    <dbReference type="NCBI Taxonomy" id="645887"/>
    <lineage>
        <taxon>Bacteria</taxon>
        <taxon>Bacillati</taxon>
        <taxon>Bacillota</taxon>
        <taxon>Clostridia</taxon>
        <taxon>Eubacteriales</taxon>
        <taxon>Eubacteriaceae</taxon>
        <taxon>Alkalibaculum</taxon>
    </lineage>
</organism>
<dbReference type="GO" id="GO:0005524">
    <property type="term" value="F:ATP binding"/>
    <property type="evidence" value="ECO:0007669"/>
    <property type="project" value="InterPro"/>
</dbReference>
<reference evidence="3 4" key="1">
    <citation type="submission" date="2018-06" db="EMBL/GenBank/DDBJ databases">
        <title>Genomic Encyclopedia of Type Strains, Phase IV (KMG-IV): sequencing the most valuable type-strain genomes for metagenomic binning, comparative biology and taxonomic classification.</title>
        <authorList>
            <person name="Goeker M."/>
        </authorList>
    </citation>
    <scope>NUCLEOTIDE SEQUENCE [LARGE SCALE GENOMIC DNA]</scope>
    <source>
        <strain evidence="3 4">DSM 22112</strain>
    </source>
</reference>
<dbReference type="SUPFAM" id="SSF53623">
    <property type="entry name" value="MurD-like peptide ligases, catalytic domain"/>
    <property type="match status" value="1"/>
</dbReference>
<evidence type="ECO:0000313" key="4">
    <source>
        <dbReference type="Proteomes" id="UP000253490"/>
    </source>
</evidence>
<dbReference type="EMBL" id="QNRX01000009">
    <property type="protein sequence ID" value="RBP63852.1"/>
    <property type="molecule type" value="Genomic_DNA"/>
</dbReference>
<dbReference type="Pfam" id="PF08245">
    <property type="entry name" value="Mur_ligase_M"/>
    <property type="match status" value="1"/>
</dbReference>
<evidence type="ECO:0000256" key="1">
    <source>
        <dbReference type="ARBA" id="ARBA00004752"/>
    </source>
</evidence>
<proteinExistence type="predicted"/>
<name>A0A366I5V7_9FIRM</name>
<dbReference type="Proteomes" id="UP000253490">
    <property type="component" value="Unassembled WGS sequence"/>
</dbReference>
<dbReference type="SUPFAM" id="SSF53244">
    <property type="entry name" value="MurD-like peptide ligases, peptide-binding domain"/>
    <property type="match status" value="1"/>
</dbReference>
<keyword evidence="4" id="KW-1185">Reference proteome</keyword>